<evidence type="ECO:0000256" key="4">
    <source>
        <dbReference type="ARBA" id="ARBA00023038"/>
    </source>
</evidence>
<proteinExistence type="predicted"/>
<dbReference type="AlphaFoldDB" id="A0A1Y1VQF5"/>
<evidence type="ECO:0000259" key="6">
    <source>
        <dbReference type="PROSITE" id="PS50023"/>
    </source>
</evidence>
<dbReference type="PANTHER" id="PTHR24212:SF8">
    <property type="entry name" value="LIM ZINC FINGER DOMAIN CONTAINING PROTEIN"/>
    <property type="match status" value="1"/>
</dbReference>
<comment type="caution">
    <text evidence="7">The sequence shown here is derived from an EMBL/GenBank/DDBJ whole genome shotgun (WGS) entry which is preliminary data.</text>
</comment>
<dbReference type="Gene3D" id="2.10.110.10">
    <property type="entry name" value="Cysteine Rich Protein"/>
    <property type="match status" value="2"/>
</dbReference>
<keyword evidence="3 5" id="KW-0862">Zinc</keyword>
<organism evidence="7 8">
    <name type="scientific">Anaeromyces robustus</name>
    <dbReference type="NCBI Taxonomy" id="1754192"/>
    <lineage>
        <taxon>Eukaryota</taxon>
        <taxon>Fungi</taxon>
        <taxon>Fungi incertae sedis</taxon>
        <taxon>Chytridiomycota</taxon>
        <taxon>Chytridiomycota incertae sedis</taxon>
        <taxon>Neocallimastigomycetes</taxon>
        <taxon>Neocallimastigales</taxon>
        <taxon>Neocallimastigaceae</taxon>
        <taxon>Anaeromyces</taxon>
    </lineage>
</organism>
<dbReference type="CDD" id="cd08368">
    <property type="entry name" value="LIM"/>
    <property type="match status" value="2"/>
</dbReference>
<keyword evidence="4 5" id="KW-0440">LIM domain</keyword>
<evidence type="ECO:0000256" key="3">
    <source>
        <dbReference type="ARBA" id="ARBA00022833"/>
    </source>
</evidence>
<dbReference type="Proteomes" id="UP000193944">
    <property type="component" value="Unassembled WGS sequence"/>
</dbReference>
<reference evidence="7 8" key="1">
    <citation type="submission" date="2016-08" db="EMBL/GenBank/DDBJ databases">
        <title>A Parts List for Fungal Cellulosomes Revealed by Comparative Genomics.</title>
        <authorList>
            <consortium name="DOE Joint Genome Institute"/>
            <person name="Haitjema C.H."/>
            <person name="Gilmore S.P."/>
            <person name="Henske J.K."/>
            <person name="Solomon K.V."/>
            <person name="De Groot R."/>
            <person name="Kuo A."/>
            <person name="Mondo S.J."/>
            <person name="Salamov A.A."/>
            <person name="Labutti K."/>
            <person name="Zhao Z."/>
            <person name="Chiniquy J."/>
            <person name="Barry K."/>
            <person name="Brewer H.M."/>
            <person name="Purvine S.O."/>
            <person name="Wright A.T."/>
            <person name="Boxma B."/>
            <person name="Van Alen T."/>
            <person name="Hackstein J.H."/>
            <person name="Baker S.E."/>
            <person name="Grigoriev I.V."/>
            <person name="O'Malley M.A."/>
        </authorList>
    </citation>
    <scope>NUCLEOTIDE SEQUENCE [LARGE SCALE GENOMIC DNA]</scope>
    <source>
        <strain evidence="7 8">S4</strain>
    </source>
</reference>
<evidence type="ECO:0000256" key="1">
    <source>
        <dbReference type="ARBA" id="ARBA00022723"/>
    </source>
</evidence>
<evidence type="ECO:0000313" key="7">
    <source>
        <dbReference type="EMBL" id="ORX63542.1"/>
    </source>
</evidence>
<keyword evidence="1 5" id="KW-0479">Metal-binding</keyword>
<dbReference type="PROSITE" id="PS00478">
    <property type="entry name" value="LIM_DOMAIN_1"/>
    <property type="match status" value="2"/>
</dbReference>
<evidence type="ECO:0000256" key="2">
    <source>
        <dbReference type="ARBA" id="ARBA00022737"/>
    </source>
</evidence>
<dbReference type="Pfam" id="PF00412">
    <property type="entry name" value="LIM"/>
    <property type="match status" value="2"/>
</dbReference>
<evidence type="ECO:0000313" key="8">
    <source>
        <dbReference type="Proteomes" id="UP000193944"/>
    </source>
</evidence>
<keyword evidence="8" id="KW-1185">Reference proteome</keyword>
<dbReference type="SMART" id="SM00132">
    <property type="entry name" value="LIM"/>
    <property type="match status" value="2"/>
</dbReference>
<sequence>MKKKKVIDRSNTDISDISKHVSKAIFNLPEIIPVNHHISQLSSFNRSPSATSINSHSQEDSEFFKRFRQLEEESIMNGINNGYNFSHESLNSDTEKNITSKNSSIMSLPKISSPLVTQDEAILQLEAIVNSSFDGINDSSNGSDDFLKSKLEDSKNSVNNSTELGLEDYTRKGSLDDDQAYMIKTPTSHRATSDINEITLDNFIISENPKREENSISNNLNKNVSKRKTQIFSMDNYISKRKNSAVRQSLINPKFENTNNVVKCSGCNTEIGNSDYIEALNSVWHTYCFKCKKCGKVLEDTFYEVDNEPYCEQHYVEDDNLYCAECKQLIVDTYIDFEGKYYHEDHFVCSKCKTTLSGKQCYIMELDDGNGNTMQEVYCEECSQAQEE</sequence>
<accession>A0A1Y1VQF5</accession>
<evidence type="ECO:0000256" key="5">
    <source>
        <dbReference type="PROSITE-ProRule" id="PRU00125"/>
    </source>
</evidence>
<feature type="domain" description="LIM zinc-binding" evidence="6">
    <location>
        <begin position="262"/>
        <end position="321"/>
    </location>
</feature>
<dbReference type="OrthoDB" id="2140575at2759"/>
<name>A0A1Y1VQF5_9FUNG</name>
<gene>
    <name evidence="7" type="ORF">BCR32DRAFT_251535</name>
</gene>
<dbReference type="InterPro" id="IPR001781">
    <property type="entry name" value="Znf_LIM"/>
</dbReference>
<dbReference type="PANTHER" id="PTHR24212">
    <property type="entry name" value="ZYXIN/TRIP6"/>
    <property type="match status" value="1"/>
</dbReference>
<dbReference type="EMBL" id="MCFG01000618">
    <property type="protein sequence ID" value="ORX63542.1"/>
    <property type="molecule type" value="Genomic_DNA"/>
</dbReference>
<dbReference type="STRING" id="1754192.A0A1Y1VQF5"/>
<dbReference type="PROSITE" id="PS50023">
    <property type="entry name" value="LIM_DOMAIN_2"/>
    <property type="match status" value="1"/>
</dbReference>
<dbReference type="GO" id="GO:0046872">
    <property type="term" value="F:metal ion binding"/>
    <property type="evidence" value="ECO:0007669"/>
    <property type="project" value="UniProtKB-KW"/>
</dbReference>
<dbReference type="SUPFAM" id="SSF57716">
    <property type="entry name" value="Glucocorticoid receptor-like (DNA-binding domain)"/>
    <property type="match status" value="2"/>
</dbReference>
<keyword evidence="2" id="KW-0677">Repeat</keyword>
<reference evidence="7 8" key="2">
    <citation type="submission" date="2016-08" db="EMBL/GenBank/DDBJ databases">
        <title>Pervasive Adenine N6-methylation of Active Genes in Fungi.</title>
        <authorList>
            <consortium name="DOE Joint Genome Institute"/>
            <person name="Mondo S.J."/>
            <person name="Dannebaum R.O."/>
            <person name="Kuo R.C."/>
            <person name="Labutti K."/>
            <person name="Haridas S."/>
            <person name="Kuo A."/>
            <person name="Salamov A."/>
            <person name="Ahrendt S.R."/>
            <person name="Lipzen A."/>
            <person name="Sullivan W."/>
            <person name="Andreopoulos W.B."/>
            <person name="Clum A."/>
            <person name="Lindquist E."/>
            <person name="Daum C."/>
            <person name="Ramamoorthy G.K."/>
            <person name="Gryganskyi A."/>
            <person name="Culley D."/>
            <person name="Magnuson J.K."/>
            <person name="James T.Y."/>
            <person name="O'Malley M.A."/>
            <person name="Stajich J.E."/>
            <person name="Spatafora J.W."/>
            <person name="Visel A."/>
            <person name="Grigoriev I.V."/>
        </authorList>
    </citation>
    <scope>NUCLEOTIDE SEQUENCE [LARGE SCALE GENOMIC DNA]</scope>
    <source>
        <strain evidence="7 8">S4</strain>
    </source>
</reference>
<protein>
    <recommendedName>
        <fullName evidence="6">LIM zinc-binding domain-containing protein</fullName>
    </recommendedName>
</protein>